<dbReference type="SMART" id="SM00530">
    <property type="entry name" value="HTH_XRE"/>
    <property type="match status" value="1"/>
</dbReference>
<dbReference type="InterPro" id="IPR010982">
    <property type="entry name" value="Lambda_DNA-bd_dom_sf"/>
</dbReference>
<dbReference type="Proteomes" id="UP000478995">
    <property type="component" value="Unassembled WGS sequence"/>
</dbReference>
<proteinExistence type="predicted"/>
<accession>A0A6B3ZAI0</accession>
<dbReference type="Gene3D" id="1.10.260.40">
    <property type="entry name" value="lambda repressor-like DNA-binding domains"/>
    <property type="match status" value="1"/>
</dbReference>
<comment type="caution">
    <text evidence="2">The sequence shown here is derived from an EMBL/GenBank/DDBJ whole genome shotgun (WGS) entry which is preliminary data.</text>
</comment>
<dbReference type="Pfam" id="PF01381">
    <property type="entry name" value="HTH_3"/>
    <property type="match status" value="1"/>
</dbReference>
<dbReference type="GO" id="GO:0003677">
    <property type="term" value="F:DNA binding"/>
    <property type="evidence" value="ECO:0007669"/>
    <property type="project" value="UniProtKB-KW"/>
</dbReference>
<evidence type="ECO:0000256" key="1">
    <source>
        <dbReference type="ARBA" id="ARBA00023125"/>
    </source>
</evidence>
<dbReference type="RefSeq" id="WP_012703750.1">
    <property type="nucleotide sequence ID" value="NZ_CP013686.1"/>
</dbReference>
<protein>
    <submittedName>
        <fullName evidence="2">Helix-turn-helix transcriptional regulator</fullName>
    </submittedName>
</protein>
<dbReference type="EMBL" id="SWOY01000013">
    <property type="protein sequence ID" value="NFG18683.1"/>
    <property type="molecule type" value="Genomic_DNA"/>
</dbReference>
<dbReference type="PROSITE" id="PS50943">
    <property type="entry name" value="HTH_CROC1"/>
    <property type="match status" value="1"/>
</dbReference>
<organism evidence="2 3">
    <name type="scientific">Clostridium botulinum</name>
    <dbReference type="NCBI Taxonomy" id="1491"/>
    <lineage>
        <taxon>Bacteria</taxon>
        <taxon>Bacillati</taxon>
        <taxon>Bacillota</taxon>
        <taxon>Clostridia</taxon>
        <taxon>Eubacteriales</taxon>
        <taxon>Clostridiaceae</taxon>
        <taxon>Clostridium</taxon>
    </lineage>
</organism>
<dbReference type="PANTHER" id="PTHR46558:SF4">
    <property type="entry name" value="DNA-BIDING PHAGE PROTEIN"/>
    <property type="match status" value="1"/>
</dbReference>
<dbReference type="AlphaFoldDB" id="A0A6B3ZAI0"/>
<dbReference type="PANTHER" id="PTHR46558">
    <property type="entry name" value="TRACRIPTIONAL REGULATORY PROTEIN-RELATED-RELATED"/>
    <property type="match status" value="1"/>
</dbReference>
<dbReference type="CDD" id="cd00093">
    <property type="entry name" value="HTH_XRE"/>
    <property type="match status" value="1"/>
</dbReference>
<dbReference type="SUPFAM" id="SSF47413">
    <property type="entry name" value="lambda repressor-like DNA-binding domains"/>
    <property type="match status" value="1"/>
</dbReference>
<name>A0A6B3ZAI0_CLOBO</name>
<evidence type="ECO:0000313" key="3">
    <source>
        <dbReference type="Proteomes" id="UP000478995"/>
    </source>
</evidence>
<dbReference type="InterPro" id="IPR001387">
    <property type="entry name" value="Cro/C1-type_HTH"/>
</dbReference>
<keyword evidence="1" id="KW-0238">DNA-binding</keyword>
<evidence type="ECO:0000313" key="2">
    <source>
        <dbReference type="EMBL" id="NFG18683.1"/>
    </source>
</evidence>
<gene>
    <name evidence="2" type="ORF">FC794_18280</name>
</gene>
<reference evidence="2 3" key="1">
    <citation type="submission" date="2019-04" db="EMBL/GenBank/DDBJ databases">
        <title>Genome sequencing of Clostridium botulinum Groups I-IV and Clostridium butyricum.</title>
        <authorList>
            <person name="Brunt J."/>
            <person name="Van Vliet A.H.M."/>
            <person name="Stringer S.C."/>
            <person name="Carter A.T."/>
            <person name="Peck M.W."/>
        </authorList>
    </citation>
    <scope>NUCLEOTIDE SEQUENCE [LARGE SCALE GENOMIC DNA]</scope>
    <source>
        <strain evidence="2 3">IFR 18/037</strain>
    </source>
</reference>
<sequence length="73" mass="8442">MKNKLKKLRLQFGLTQGELAQKLKVARPTISNIEREIYTPSGSLMIRIANFFGKPAEQIFFEDSVMQEEQKII</sequence>